<dbReference type="EMBL" id="GDQN01006602">
    <property type="protein sequence ID" value="JAT84452.1"/>
    <property type="molecule type" value="Transcribed_RNA"/>
</dbReference>
<evidence type="ECO:0000313" key="2">
    <source>
        <dbReference type="EMBL" id="JAT84452.1"/>
    </source>
</evidence>
<dbReference type="SUPFAM" id="SSF47565">
    <property type="entry name" value="Insect pheromone/odorant-binding proteins"/>
    <property type="match status" value="1"/>
</dbReference>
<name>A0A1E1WBT3_PECGO</name>
<reference evidence="2" key="1">
    <citation type="submission" date="2015-09" db="EMBL/GenBank/DDBJ databases">
        <title>De novo assembly of Pectinophora gossypiella (Pink Bollworm) gut transcriptome.</title>
        <authorList>
            <person name="Tassone E.E."/>
        </authorList>
    </citation>
    <scope>NUCLEOTIDE SEQUENCE</scope>
</reference>
<sequence>MKSLLILAVVCLTATAFHRPEHDRVQQTIAECQKETGSTVNELENVRLGKINPGTGKQVLCVHRKLGFMDENGDILATPYKQHVENITFDKGRQQEFQACSKPEGENAEAKAVNFDKCFQSVLQRMGRD</sequence>
<proteinExistence type="predicted"/>
<dbReference type="CDD" id="cd23992">
    <property type="entry name" value="PBP_GOBP"/>
    <property type="match status" value="1"/>
</dbReference>
<gene>
    <name evidence="2" type="ORF">g.2884</name>
</gene>
<feature type="signal peptide" evidence="1">
    <location>
        <begin position="1"/>
        <end position="16"/>
    </location>
</feature>
<evidence type="ECO:0000256" key="1">
    <source>
        <dbReference type="SAM" id="SignalP"/>
    </source>
</evidence>
<dbReference type="InterPro" id="IPR006170">
    <property type="entry name" value="PBP/GOBP"/>
</dbReference>
<dbReference type="AlphaFoldDB" id="A0A1E1WBT3"/>
<keyword evidence="1" id="KW-0732">Signal</keyword>
<dbReference type="GO" id="GO:0005549">
    <property type="term" value="F:odorant binding"/>
    <property type="evidence" value="ECO:0007669"/>
    <property type="project" value="InterPro"/>
</dbReference>
<feature type="chain" id="PRO_5009115409" evidence="1">
    <location>
        <begin position="17"/>
        <end position="129"/>
    </location>
</feature>
<organism evidence="2">
    <name type="scientific">Pectinophora gossypiella</name>
    <name type="common">Cotton pink bollworm</name>
    <name type="synonym">Depressaria gossypiella</name>
    <dbReference type="NCBI Taxonomy" id="13191"/>
    <lineage>
        <taxon>Eukaryota</taxon>
        <taxon>Metazoa</taxon>
        <taxon>Ecdysozoa</taxon>
        <taxon>Arthropoda</taxon>
        <taxon>Hexapoda</taxon>
        <taxon>Insecta</taxon>
        <taxon>Pterygota</taxon>
        <taxon>Neoptera</taxon>
        <taxon>Endopterygota</taxon>
        <taxon>Lepidoptera</taxon>
        <taxon>Glossata</taxon>
        <taxon>Ditrysia</taxon>
        <taxon>Gelechioidea</taxon>
        <taxon>Gelechiidae</taxon>
        <taxon>Apatetrinae</taxon>
        <taxon>Pectinophora</taxon>
    </lineage>
</organism>
<dbReference type="Gene3D" id="1.10.238.20">
    <property type="entry name" value="Pheromone/general odorant binding protein domain"/>
    <property type="match status" value="1"/>
</dbReference>
<accession>A0A1E1WBT3</accession>
<protein>
    <submittedName>
        <fullName evidence="2">Uncharacterized protein</fullName>
    </submittedName>
</protein>
<dbReference type="Pfam" id="PF01395">
    <property type="entry name" value="PBP_GOBP"/>
    <property type="match status" value="1"/>
</dbReference>
<dbReference type="InterPro" id="IPR036728">
    <property type="entry name" value="PBP_GOBP_sf"/>
</dbReference>